<gene>
    <name evidence="2" type="ORF">LPU83_1533</name>
</gene>
<keyword evidence="1" id="KW-0175">Coiled coil</keyword>
<proteinExistence type="predicted"/>
<evidence type="ECO:0000313" key="3">
    <source>
        <dbReference type="Proteomes" id="UP000019443"/>
    </source>
</evidence>
<dbReference type="HOGENOM" id="CLU_2247914_0_0_5"/>
<accession>W6RA01</accession>
<dbReference type="RefSeq" id="WP_037069306.1">
    <property type="nucleotide sequence ID" value="NZ_HG916852.1"/>
</dbReference>
<evidence type="ECO:0000256" key="1">
    <source>
        <dbReference type="SAM" id="Coils"/>
    </source>
</evidence>
<name>W6RA01_9HYPH</name>
<keyword evidence="3" id="KW-1185">Reference proteome</keyword>
<dbReference type="AlphaFoldDB" id="W6RA01"/>
<dbReference type="Proteomes" id="UP000019443">
    <property type="component" value="Chromosome"/>
</dbReference>
<dbReference type="eggNOG" id="ENOG50300AN">
    <property type="taxonomic scope" value="Bacteria"/>
</dbReference>
<feature type="coiled-coil region" evidence="1">
    <location>
        <begin position="50"/>
        <end position="84"/>
    </location>
</feature>
<reference evidence="2" key="1">
    <citation type="submission" date="2013-11" db="EMBL/GenBank/DDBJ databases">
        <title>Draft genome sequence of the broad-host-range Rhizobium sp. LPU83 strain, a member of the low-genetic diversity Oregon-like Rhizobium sp. group.</title>
        <authorList>
            <person name="Wibberg D."/>
            <person name="Puehler A."/>
            <person name="Schlueter A."/>
        </authorList>
    </citation>
    <scope>NUCLEOTIDE SEQUENCE [LARGE SCALE GENOMIC DNA]</scope>
    <source>
        <strain evidence="2">LPU83</strain>
    </source>
</reference>
<organism evidence="2 3">
    <name type="scientific">Rhizobium favelukesii</name>
    <dbReference type="NCBI Taxonomy" id="348824"/>
    <lineage>
        <taxon>Bacteria</taxon>
        <taxon>Pseudomonadati</taxon>
        <taxon>Pseudomonadota</taxon>
        <taxon>Alphaproteobacteria</taxon>
        <taxon>Hyphomicrobiales</taxon>
        <taxon>Rhizobiaceae</taxon>
        <taxon>Rhizobium/Agrobacterium group</taxon>
        <taxon>Rhizobium</taxon>
    </lineage>
</organism>
<dbReference type="KEGG" id="rhl:LPU83_1533"/>
<dbReference type="EMBL" id="HG916852">
    <property type="protein sequence ID" value="CDM57205.1"/>
    <property type="molecule type" value="Genomic_DNA"/>
</dbReference>
<protein>
    <submittedName>
        <fullName evidence="2">Uncharacterized protein</fullName>
    </submittedName>
</protein>
<evidence type="ECO:0000313" key="2">
    <source>
        <dbReference type="EMBL" id="CDM57205.1"/>
    </source>
</evidence>
<dbReference type="PATRIC" id="fig|348824.6.peg.1651"/>
<sequence>MSEENKIIISPQVQLVETAAQKGFLEQRVLMLSQLLHDKAEEVSALQHDVNERNEGNAELSRRVEELNARLQAAEANSAEFERQLYLALNQPVENFTGKQTETIEAV</sequence>